<keyword evidence="2" id="KW-1003">Cell membrane</keyword>
<protein>
    <submittedName>
        <fullName evidence="7">ABC transporter permease</fullName>
    </submittedName>
</protein>
<dbReference type="InterPro" id="IPR001851">
    <property type="entry name" value="ABC_transp_permease"/>
</dbReference>
<evidence type="ECO:0000256" key="6">
    <source>
        <dbReference type="SAM" id="Phobius"/>
    </source>
</evidence>
<sequence>MIINDDKYKKAVIAFLNSSVFINFFSFFLGILILGLIVLILGYSPFRMYYIMIEGVFSSPKHFGYILSYATPLIFTGLSIGIALKAGLFNIGVESQFMLGSISALIAGIVLDFSPLLHVIFIFIFSFLASGILGILIGYLKIKFNISEVISGIMFNWILFHLNNLIIDLSFIKKDNSDLSRSVRESAFIDFFGSWKFSSEGLAYRAEHPFINDLLKTPLNFGIIIGIVIAILIWILLNKTILGFKITSVGHNIDASYRVGIDIKKVLLFVMFLSGALAGLAGAVQVMGVNKSIFKLSYMEGTGLNGIAVSLIGNNSPIGILFASILFSVLLYGSGRVQSLMGLSSAVVTLMIGIVMILISARHFLNKIFSGRYKNVRCTTIYNQ</sequence>
<dbReference type="PANTHER" id="PTHR47089">
    <property type="entry name" value="ABC TRANSPORTER, PERMEASE PROTEIN"/>
    <property type="match status" value="1"/>
</dbReference>
<dbReference type="CDD" id="cd06580">
    <property type="entry name" value="TM_PBP1_transp_TpRbsC_like"/>
    <property type="match status" value="1"/>
</dbReference>
<gene>
    <name evidence="7" type="ORF">O5404_00875</name>
</gene>
<name>A0AAX3JM28_9SPIR</name>
<evidence type="ECO:0000256" key="4">
    <source>
        <dbReference type="ARBA" id="ARBA00022989"/>
    </source>
</evidence>
<evidence type="ECO:0000313" key="8">
    <source>
        <dbReference type="Proteomes" id="UP001164513"/>
    </source>
</evidence>
<organism evidence="7 8">
    <name type="scientific">Borrelia miyamotoi</name>
    <dbReference type="NCBI Taxonomy" id="47466"/>
    <lineage>
        <taxon>Bacteria</taxon>
        <taxon>Pseudomonadati</taxon>
        <taxon>Spirochaetota</taxon>
        <taxon>Spirochaetia</taxon>
        <taxon>Spirochaetales</taxon>
        <taxon>Borreliaceae</taxon>
        <taxon>Borrelia</taxon>
    </lineage>
</organism>
<keyword evidence="4 6" id="KW-1133">Transmembrane helix</keyword>
<evidence type="ECO:0000256" key="2">
    <source>
        <dbReference type="ARBA" id="ARBA00022475"/>
    </source>
</evidence>
<evidence type="ECO:0000256" key="3">
    <source>
        <dbReference type="ARBA" id="ARBA00022692"/>
    </source>
</evidence>
<dbReference type="AlphaFoldDB" id="A0AAX3JM28"/>
<dbReference type="Pfam" id="PF02653">
    <property type="entry name" value="BPD_transp_2"/>
    <property type="match status" value="1"/>
</dbReference>
<dbReference type="Proteomes" id="UP001164513">
    <property type="component" value="Chromosome"/>
</dbReference>
<keyword evidence="5 6" id="KW-0472">Membrane</keyword>
<dbReference type="EMBL" id="CP114720">
    <property type="protein sequence ID" value="WAZ71603.1"/>
    <property type="molecule type" value="Genomic_DNA"/>
</dbReference>
<dbReference type="GO" id="GO:0022857">
    <property type="term" value="F:transmembrane transporter activity"/>
    <property type="evidence" value="ECO:0007669"/>
    <property type="project" value="InterPro"/>
</dbReference>
<dbReference type="GO" id="GO:0005886">
    <property type="term" value="C:plasma membrane"/>
    <property type="evidence" value="ECO:0007669"/>
    <property type="project" value="UniProtKB-SubCell"/>
</dbReference>
<keyword evidence="3 6" id="KW-0812">Transmembrane</keyword>
<evidence type="ECO:0000256" key="1">
    <source>
        <dbReference type="ARBA" id="ARBA00004651"/>
    </source>
</evidence>
<evidence type="ECO:0000313" key="7">
    <source>
        <dbReference type="EMBL" id="WAZ71603.1"/>
    </source>
</evidence>
<dbReference type="RefSeq" id="WP_152300459.1">
    <property type="nucleotide sequence ID" value="NZ_CP044625.1"/>
</dbReference>
<reference evidence="7" key="1">
    <citation type="submission" date="2022-12" db="EMBL/GenBank/DDBJ databases">
        <title>B. miyamotoi WGS.</title>
        <authorList>
            <person name="Gabriele M."/>
            <person name="Kuleshov K.V."/>
            <person name="Hepner S."/>
            <person name="Hoornstra D."/>
            <person name="Hovius J.W."/>
            <person name="Platonov A.E."/>
            <person name="Fingerle V."/>
            <person name="Strube C."/>
        </authorList>
    </citation>
    <scope>NUCLEOTIDE SEQUENCE</scope>
    <source>
        <strain evidence="7">ZStruIII14-9</strain>
    </source>
</reference>
<feature type="transmembrane region" description="Helical" evidence="6">
    <location>
        <begin position="266"/>
        <end position="287"/>
    </location>
</feature>
<comment type="subcellular location">
    <subcellularLocation>
        <location evidence="1">Cell membrane</location>
        <topology evidence="1">Multi-pass membrane protein</topology>
    </subcellularLocation>
</comment>
<dbReference type="PANTHER" id="PTHR47089:SF1">
    <property type="entry name" value="GUANOSINE ABC TRANSPORTER PERMEASE PROTEIN NUPP"/>
    <property type="match status" value="1"/>
</dbReference>
<feature type="transmembrane region" description="Helical" evidence="6">
    <location>
        <begin position="219"/>
        <end position="237"/>
    </location>
</feature>
<feature type="transmembrane region" description="Helical" evidence="6">
    <location>
        <begin position="63"/>
        <end position="84"/>
    </location>
</feature>
<feature type="transmembrane region" description="Helical" evidence="6">
    <location>
        <begin position="96"/>
        <end position="113"/>
    </location>
</feature>
<feature type="transmembrane region" description="Helical" evidence="6">
    <location>
        <begin position="119"/>
        <end position="140"/>
    </location>
</feature>
<feature type="transmembrane region" description="Helical" evidence="6">
    <location>
        <begin position="20"/>
        <end position="43"/>
    </location>
</feature>
<evidence type="ECO:0000256" key="5">
    <source>
        <dbReference type="ARBA" id="ARBA00023136"/>
    </source>
</evidence>
<feature type="transmembrane region" description="Helical" evidence="6">
    <location>
        <begin position="307"/>
        <end position="333"/>
    </location>
</feature>
<feature type="transmembrane region" description="Helical" evidence="6">
    <location>
        <begin position="340"/>
        <end position="361"/>
    </location>
</feature>
<proteinExistence type="predicted"/>
<accession>A0AAX3JM28</accession>
<feature type="transmembrane region" description="Helical" evidence="6">
    <location>
        <begin position="152"/>
        <end position="172"/>
    </location>
</feature>